<evidence type="ECO:0000313" key="1">
    <source>
        <dbReference type="EMBL" id="CAG8666916.1"/>
    </source>
</evidence>
<evidence type="ECO:0000313" key="2">
    <source>
        <dbReference type="Proteomes" id="UP000789759"/>
    </source>
</evidence>
<reference evidence="1" key="1">
    <citation type="submission" date="2021-06" db="EMBL/GenBank/DDBJ databases">
        <authorList>
            <person name="Kallberg Y."/>
            <person name="Tangrot J."/>
            <person name="Rosling A."/>
        </authorList>
    </citation>
    <scope>NUCLEOTIDE SEQUENCE</scope>
    <source>
        <strain evidence="1">FL966</strain>
    </source>
</reference>
<accession>A0A9N9E6B2</accession>
<feature type="non-terminal residue" evidence="1">
    <location>
        <position position="1"/>
    </location>
</feature>
<protein>
    <submittedName>
        <fullName evidence="1">7257_t:CDS:1</fullName>
    </submittedName>
</protein>
<name>A0A9N9E6B2_9GLOM</name>
<keyword evidence="2" id="KW-1185">Reference proteome</keyword>
<proteinExistence type="predicted"/>
<dbReference type="Proteomes" id="UP000789759">
    <property type="component" value="Unassembled WGS sequence"/>
</dbReference>
<sequence>IAMNYLTIQSTSIPSKQAFSVTKHTISLTYNHIDTEITHASLYLKS</sequence>
<organism evidence="1 2">
    <name type="scientific">Cetraspora pellucida</name>
    <dbReference type="NCBI Taxonomy" id="1433469"/>
    <lineage>
        <taxon>Eukaryota</taxon>
        <taxon>Fungi</taxon>
        <taxon>Fungi incertae sedis</taxon>
        <taxon>Mucoromycota</taxon>
        <taxon>Glomeromycotina</taxon>
        <taxon>Glomeromycetes</taxon>
        <taxon>Diversisporales</taxon>
        <taxon>Gigasporaceae</taxon>
        <taxon>Cetraspora</taxon>
    </lineage>
</organism>
<comment type="caution">
    <text evidence="1">The sequence shown here is derived from an EMBL/GenBank/DDBJ whole genome shotgun (WGS) entry which is preliminary data.</text>
</comment>
<dbReference type="OrthoDB" id="2407992at2759"/>
<dbReference type="AlphaFoldDB" id="A0A9N9E6B2"/>
<dbReference type="EMBL" id="CAJVQA010008126">
    <property type="protein sequence ID" value="CAG8666916.1"/>
    <property type="molecule type" value="Genomic_DNA"/>
</dbReference>
<gene>
    <name evidence="1" type="ORF">CPELLU_LOCUS10071</name>
</gene>